<keyword evidence="6" id="KW-1185">Reference proteome</keyword>
<evidence type="ECO:0000256" key="2">
    <source>
        <dbReference type="ARBA" id="ARBA00022737"/>
    </source>
</evidence>
<dbReference type="InterPro" id="IPR029347">
    <property type="entry name" value="Raptor_N"/>
</dbReference>
<evidence type="ECO:0000313" key="5">
    <source>
        <dbReference type="EMBL" id="KAK8882111.1"/>
    </source>
</evidence>
<evidence type="ECO:0000259" key="4">
    <source>
        <dbReference type="SMART" id="SM01302"/>
    </source>
</evidence>
<dbReference type="PANTHER" id="PTHR12848:SF16">
    <property type="entry name" value="REGULATORY-ASSOCIATED PROTEIN OF MTOR"/>
    <property type="match status" value="1"/>
</dbReference>
<dbReference type="InterPro" id="IPR011989">
    <property type="entry name" value="ARM-like"/>
</dbReference>
<dbReference type="Pfam" id="PF14538">
    <property type="entry name" value="Raptor_N"/>
    <property type="match status" value="1"/>
</dbReference>
<dbReference type="SMART" id="SM01302">
    <property type="entry name" value="Raptor_N"/>
    <property type="match status" value="1"/>
</dbReference>
<dbReference type="InterPro" id="IPR004083">
    <property type="entry name" value="Raptor"/>
</dbReference>
<protein>
    <recommendedName>
        <fullName evidence="4">Raptor N-terminal CASPase-like domain-containing protein</fullName>
    </recommendedName>
</protein>
<comment type="caution">
    <text evidence="5">The sequence shown here is derived from an EMBL/GenBank/DDBJ whole genome shotgun (WGS) entry which is preliminary data.</text>
</comment>
<sequence>MMCLQSDHPPVRRVTRQAQNVSRTNPAQQKAQPQVAQKTKFALCFLCLFDGLRTPSIRRLVRKPRTICKKPLLTFDPSFYAPSSRQALLDIYNHNMGCPCDIKVDPSVQTVLAELKQHGTSIPPHRLLIHYYGHGCYAPSADSVFFFSDDRARYKPLKIINLIHSCACPLAFIFDCPAAAVLAPSLKTQKDMFAFFSCAADETLPLSTDAPMDLFSSCLLMPYDTAIWWHMQHHSTVYDQPKLPNVENKEFLEGFLDALLDAIAFESQPSNVYEQYNIDPTISALFKGFVLAQRVMASFNIHSTAIPELNLMTYHPLWNAWDLAIDFCITLPTEQATKLLYNLCIETFESFTSPGIFPILTYFLKTPTLSNIAAKNILSFIDQNPEALQAASRSNLQKVISSIDKPSEACLLILAKLGTAVTIDAKNAQQQQQQQQVATLQSSILASSKKPESIKAGLLNLCVTVARSTAASYGKLTSICIEHPVDCAPYSAMLLGMLVEKGGRMLGVHGYAEKFQPLLESEKDDYRAAGIYVIGTSNEQVVVESVKLLANDKAPIVRCQVAYTTAAYIKASGSREKALLDILSALEKDESDKVRQAAQNARKSMQNQARQPMTQNPGQQEVTVPVIQELLKSVKEPGFAKRYETNIFDFN</sequence>
<keyword evidence="2" id="KW-0677">Repeat</keyword>
<dbReference type="EMBL" id="JAPFFF010000009">
    <property type="protein sequence ID" value="KAK8882111.1"/>
    <property type="molecule type" value="Genomic_DNA"/>
</dbReference>
<dbReference type="Proteomes" id="UP001470230">
    <property type="component" value="Unassembled WGS sequence"/>
</dbReference>
<dbReference type="SUPFAM" id="SSF48371">
    <property type="entry name" value="ARM repeat"/>
    <property type="match status" value="1"/>
</dbReference>
<evidence type="ECO:0000256" key="1">
    <source>
        <dbReference type="ARBA" id="ARBA00022574"/>
    </source>
</evidence>
<name>A0ABR2JUI5_9EUKA</name>
<reference evidence="5 6" key="1">
    <citation type="submission" date="2024-04" db="EMBL/GenBank/DDBJ databases">
        <title>Tritrichomonas musculus Genome.</title>
        <authorList>
            <person name="Alves-Ferreira E."/>
            <person name="Grigg M."/>
            <person name="Lorenzi H."/>
            <person name="Galac M."/>
        </authorList>
    </citation>
    <scope>NUCLEOTIDE SEQUENCE [LARGE SCALE GENOMIC DNA]</scope>
    <source>
        <strain evidence="5 6">EAF2021</strain>
    </source>
</reference>
<dbReference type="Gene3D" id="1.25.10.10">
    <property type="entry name" value="Leucine-rich Repeat Variant"/>
    <property type="match status" value="1"/>
</dbReference>
<dbReference type="PANTHER" id="PTHR12848">
    <property type="entry name" value="REGULATORY-ASSOCIATED PROTEIN OF MTOR"/>
    <property type="match status" value="1"/>
</dbReference>
<gene>
    <name evidence="5" type="ORF">M9Y10_044751</name>
</gene>
<evidence type="ECO:0000256" key="3">
    <source>
        <dbReference type="SAM" id="MobiDB-lite"/>
    </source>
</evidence>
<proteinExistence type="predicted"/>
<evidence type="ECO:0000313" key="6">
    <source>
        <dbReference type="Proteomes" id="UP001470230"/>
    </source>
</evidence>
<organism evidence="5 6">
    <name type="scientific">Tritrichomonas musculus</name>
    <dbReference type="NCBI Taxonomy" id="1915356"/>
    <lineage>
        <taxon>Eukaryota</taxon>
        <taxon>Metamonada</taxon>
        <taxon>Parabasalia</taxon>
        <taxon>Tritrichomonadida</taxon>
        <taxon>Tritrichomonadidae</taxon>
        <taxon>Tritrichomonas</taxon>
    </lineage>
</organism>
<accession>A0ABR2JUI5</accession>
<feature type="region of interest" description="Disordered" evidence="3">
    <location>
        <begin position="597"/>
        <end position="618"/>
    </location>
</feature>
<feature type="domain" description="Raptor N-terminal CASPase-like" evidence="4">
    <location>
        <begin position="36"/>
        <end position="187"/>
    </location>
</feature>
<keyword evidence="1" id="KW-0853">WD repeat</keyword>
<dbReference type="InterPro" id="IPR016024">
    <property type="entry name" value="ARM-type_fold"/>
</dbReference>
<dbReference type="PRINTS" id="PR01547">
    <property type="entry name" value="YEAST176DUF"/>
</dbReference>